<feature type="domain" description="Tape measure protein N-terminal" evidence="1">
    <location>
        <begin position="132"/>
        <end position="316"/>
    </location>
</feature>
<dbReference type="Pfam" id="PF20155">
    <property type="entry name" value="TMP_3"/>
    <property type="match status" value="1"/>
</dbReference>
<protein>
    <submittedName>
        <fullName evidence="2">Phage tail tape measure protein</fullName>
    </submittedName>
</protein>
<name>A0A386HRY7_9BACT</name>
<evidence type="ECO:0000313" key="3">
    <source>
        <dbReference type="Proteomes" id="UP000266118"/>
    </source>
</evidence>
<dbReference type="AlphaFoldDB" id="A0A386HRY7"/>
<evidence type="ECO:0000313" key="2">
    <source>
        <dbReference type="EMBL" id="AYD48201.1"/>
    </source>
</evidence>
<dbReference type="EMBL" id="CP032489">
    <property type="protein sequence ID" value="AYD48201.1"/>
    <property type="molecule type" value="Genomic_DNA"/>
</dbReference>
<evidence type="ECO:0000259" key="1">
    <source>
        <dbReference type="Pfam" id="PF20155"/>
    </source>
</evidence>
<keyword evidence="3" id="KW-1185">Reference proteome</keyword>
<gene>
    <name evidence="2" type="ORF">D6B99_11695</name>
</gene>
<dbReference type="InterPro" id="IPR010090">
    <property type="entry name" value="Phage_tape_meas"/>
</dbReference>
<sequence>MDSNTIEFFVKMKDMMSGGLANLAKNSQSSFGKVAQNMKQATQSSNYLNRSVDELKNRLNEVNKVRFGTVLKSEFKTATTEAKSLERQIGRMTRSRGGIFGGGLRSAASAILPGLGIAAMVAGSASFAKASVNSAMQYELKGKMFQALTGSRTGGESLNNYLFKLSQQPGFGKDVYQNAQTMLGFGMNGQQTEKSVKQIGAITMGNTLRAKDMTLALSETISRGHLTAQRLRQFVSAGFNPLQTISEHFKEFGFKTKQTIEELDKDLRKGKITASMVTKAIDIATSAGGKFGGTLNAMADSTAGKMQALQGKWEAFKVGVGQALTPLASGLMQTASSILDSIAPMQKMSDKLLSQKFEVNALVNQITSLNLKNSERVTLIQKLNSSYPDFFKNLDAENTSNETLLQTLQKVNQQYRDNIKLAYNNEIISGNKSAQGQNDIQISYARMAIEAAKMHNEDMFEKYSSIYYSSVMHKSESERIAFFNKKIQGWEQKNQGYQNNIDRTQFVNNYDSAVSGFDNLSNIFNNPKLLASSVSKKNRKAATSLYMQIAKLMGNTDPTMKALMLNDYNRIQAFLPSNGTGATPPGTDAPVEGTGGKTASGITGGGPRVININGVKFADKIEIVHSDYAVGEAELEARLHDMYLRILNSGASVQG</sequence>
<reference evidence="2 3" key="1">
    <citation type="submission" date="2018-09" db="EMBL/GenBank/DDBJ databases">
        <title>Arachidicoccus sp. nov., a bacterium isolated from soil.</title>
        <authorList>
            <person name="Weon H.-Y."/>
            <person name="Kwon S.-W."/>
            <person name="Lee S.A."/>
        </authorList>
    </citation>
    <scope>NUCLEOTIDE SEQUENCE [LARGE SCALE GENOMIC DNA]</scope>
    <source>
        <strain evidence="2 3">KIS59-12</strain>
    </source>
</reference>
<organism evidence="2 3">
    <name type="scientific">Arachidicoccus soli</name>
    <dbReference type="NCBI Taxonomy" id="2341117"/>
    <lineage>
        <taxon>Bacteria</taxon>
        <taxon>Pseudomonadati</taxon>
        <taxon>Bacteroidota</taxon>
        <taxon>Chitinophagia</taxon>
        <taxon>Chitinophagales</taxon>
        <taxon>Chitinophagaceae</taxon>
        <taxon>Arachidicoccus</taxon>
    </lineage>
</organism>
<dbReference type="RefSeq" id="WP_119988595.1">
    <property type="nucleotide sequence ID" value="NZ_CP032489.1"/>
</dbReference>
<dbReference type="KEGG" id="ark:D6B99_11695"/>
<dbReference type="NCBIfam" id="TIGR01760">
    <property type="entry name" value="tape_meas_TP901"/>
    <property type="match status" value="1"/>
</dbReference>
<accession>A0A386HRY7</accession>
<proteinExistence type="predicted"/>
<dbReference type="InterPro" id="IPR013491">
    <property type="entry name" value="Tape_meas_N"/>
</dbReference>
<dbReference type="OrthoDB" id="1219342at2"/>
<dbReference type="Proteomes" id="UP000266118">
    <property type="component" value="Chromosome"/>
</dbReference>